<evidence type="ECO:0000256" key="7">
    <source>
        <dbReference type="SAM" id="MobiDB-lite"/>
    </source>
</evidence>
<dbReference type="EMBL" id="MLAK01000644">
    <property type="protein sequence ID" value="OHT09249.1"/>
    <property type="molecule type" value="Genomic_DNA"/>
</dbReference>
<gene>
    <name evidence="8" type="ORF">TRFO_21895</name>
</gene>
<dbReference type="PANTHER" id="PTHR12385:SF4">
    <property type="entry name" value="PROTEIN PNS1"/>
    <property type="match status" value="1"/>
</dbReference>
<feature type="compositionally biased region" description="Pro residues" evidence="7">
    <location>
        <begin position="18"/>
        <end position="28"/>
    </location>
</feature>
<keyword evidence="3 6" id="KW-0812">Transmembrane</keyword>
<proteinExistence type="inferred from homology"/>
<dbReference type="VEuPathDB" id="TrichDB:TRFO_21895"/>
<comment type="function">
    <text evidence="6">Choline transporter.</text>
</comment>
<reference evidence="8" key="1">
    <citation type="submission" date="2016-10" db="EMBL/GenBank/DDBJ databases">
        <authorList>
            <person name="Benchimol M."/>
            <person name="Almeida L.G."/>
            <person name="Vasconcelos A.T."/>
            <person name="Perreira-Neves A."/>
            <person name="Rosa I.A."/>
            <person name="Tasca T."/>
            <person name="Bogo M.R."/>
            <person name="de Souza W."/>
        </authorList>
    </citation>
    <scope>NUCLEOTIDE SEQUENCE [LARGE SCALE GENOMIC DNA]</scope>
    <source>
        <strain evidence="8">K</strain>
    </source>
</reference>
<dbReference type="GO" id="GO:0005886">
    <property type="term" value="C:plasma membrane"/>
    <property type="evidence" value="ECO:0007669"/>
    <property type="project" value="UniProtKB-SubCell"/>
</dbReference>
<keyword evidence="4 6" id="KW-1133">Transmembrane helix</keyword>
<feature type="transmembrane region" description="Helical" evidence="6">
    <location>
        <begin position="253"/>
        <end position="273"/>
    </location>
</feature>
<protein>
    <recommendedName>
        <fullName evidence="6">Choline transporter-like protein</fullName>
    </recommendedName>
</protein>
<evidence type="ECO:0000313" key="8">
    <source>
        <dbReference type="EMBL" id="OHT09249.1"/>
    </source>
</evidence>
<accession>A0A1J4KCV3</accession>
<dbReference type="OrthoDB" id="44736at2759"/>
<keyword evidence="5 6" id="KW-0472">Membrane</keyword>
<dbReference type="GO" id="GO:0022857">
    <property type="term" value="F:transmembrane transporter activity"/>
    <property type="evidence" value="ECO:0007669"/>
    <property type="project" value="UniProtKB-UniRule"/>
</dbReference>
<keyword evidence="9" id="KW-1185">Reference proteome</keyword>
<name>A0A1J4KCV3_9EUKA</name>
<dbReference type="Proteomes" id="UP000179807">
    <property type="component" value="Unassembled WGS sequence"/>
</dbReference>
<evidence type="ECO:0000256" key="6">
    <source>
        <dbReference type="RuleBase" id="RU368066"/>
    </source>
</evidence>
<feature type="transmembrane region" description="Helical" evidence="6">
    <location>
        <begin position="324"/>
        <end position="348"/>
    </location>
</feature>
<feature type="transmembrane region" description="Helical" evidence="6">
    <location>
        <begin position="441"/>
        <end position="462"/>
    </location>
</feature>
<comment type="subcellular location">
    <subcellularLocation>
        <location evidence="6">Cell membrane</location>
        <topology evidence="6">Multi-pass membrane protein</topology>
    </subcellularLocation>
    <subcellularLocation>
        <location evidence="1">Membrane</location>
        <topology evidence="1">Multi-pass membrane protein</topology>
    </subcellularLocation>
</comment>
<evidence type="ECO:0000256" key="1">
    <source>
        <dbReference type="ARBA" id="ARBA00004141"/>
    </source>
</evidence>
<dbReference type="Pfam" id="PF04515">
    <property type="entry name" value="Choline_transpo"/>
    <property type="match status" value="1"/>
</dbReference>
<dbReference type="GeneID" id="94836958"/>
<feature type="transmembrane region" description="Helical" evidence="6">
    <location>
        <begin position="279"/>
        <end position="298"/>
    </location>
</feature>
<evidence type="ECO:0000313" key="9">
    <source>
        <dbReference type="Proteomes" id="UP000179807"/>
    </source>
</evidence>
<feature type="transmembrane region" description="Helical" evidence="6">
    <location>
        <begin position="409"/>
        <end position="429"/>
    </location>
</feature>
<dbReference type="PANTHER" id="PTHR12385">
    <property type="entry name" value="CHOLINE TRANSPORTER-LIKE (SLC FAMILY 44)"/>
    <property type="match status" value="1"/>
</dbReference>
<sequence>MSDHNFSKVNEVEGNQGLPPPPFQPPAMPAYDVNNYPMPPNNAYSPNMPVYVQNQPNMNQQQIMPPQQMAGQNNYYGTPPPYPVDPNMPSSIQPTAQTIPPSGPGCDENADIYIDPDPPKTYSNYQPYSNGNYRRMAVDQWHRVPFVDSSYSKLWKNEEQYSPEKFHKNMRKKKNKCNSIVMLILFLLNAAGSIAFFCYLVSIDDDKIDLNPDGGVFGISFKEIGMTVLLGLVIGIVITGVHYAMLTAGIHYYMSWLILVVCAALVGSSFFFWQFGGNIGPIIFCIVFLLTLLIGYAYMKKVKGYTRKVISYCMKQIRKKFHSLFGFCFIHLFITFVLCLGYTFMIYLVQKHQVSNFSYIYIVFSFYWVTRTISYMEYMTDAGLCANWYFLHQTEYFPKRYIWKPYKRALRNLGVAARSAIFMPVMNFLRQFAILDLLYDPYCLLSLAVLVVQVMFHIVLFILELMLGYLIRHALVYVAIFNIPLINGSDRFKEVECSRITLILTNGCLFNRQIGINFVGFVIAAGLFGYGIAYAMLTDKEILRILMAAFATMFTYSAFLVMNTPILAFTDAFIVCFGESPNTLKVFDDHMYRKVVKFYDKILKMNTEKYKVKDGPKP</sequence>
<feature type="transmembrane region" description="Helical" evidence="6">
    <location>
        <begin position="542"/>
        <end position="562"/>
    </location>
</feature>
<feature type="transmembrane region" description="Helical" evidence="6">
    <location>
        <begin position="514"/>
        <end position="535"/>
    </location>
</feature>
<dbReference type="RefSeq" id="XP_068362385.1">
    <property type="nucleotide sequence ID" value="XM_068502254.1"/>
</dbReference>
<feature type="transmembrane region" description="Helical" evidence="6">
    <location>
        <begin position="354"/>
        <end position="370"/>
    </location>
</feature>
<evidence type="ECO:0000256" key="4">
    <source>
        <dbReference type="ARBA" id="ARBA00022989"/>
    </source>
</evidence>
<comment type="similarity">
    <text evidence="2 6">Belongs to the CTL (choline transporter-like) family.</text>
</comment>
<feature type="transmembrane region" description="Helical" evidence="6">
    <location>
        <begin position="180"/>
        <end position="203"/>
    </location>
</feature>
<comment type="caution">
    <text evidence="8">The sequence shown here is derived from an EMBL/GenBank/DDBJ whole genome shotgun (WGS) entry which is preliminary data.</text>
</comment>
<dbReference type="InterPro" id="IPR007603">
    <property type="entry name" value="Choline_transptr-like"/>
</dbReference>
<feature type="region of interest" description="Disordered" evidence="7">
    <location>
        <begin position="1"/>
        <end position="30"/>
    </location>
</feature>
<evidence type="ECO:0000256" key="2">
    <source>
        <dbReference type="ARBA" id="ARBA00007168"/>
    </source>
</evidence>
<evidence type="ECO:0000256" key="5">
    <source>
        <dbReference type="ARBA" id="ARBA00023136"/>
    </source>
</evidence>
<dbReference type="AlphaFoldDB" id="A0A1J4KCV3"/>
<evidence type="ECO:0000256" key="3">
    <source>
        <dbReference type="ARBA" id="ARBA00022692"/>
    </source>
</evidence>
<feature type="transmembrane region" description="Helical" evidence="6">
    <location>
        <begin position="223"/>
        <end position="246"/>
    </location>
</feature>
<organism evidence="8 9">
    <name type="scientific">Tritrichomonas foetus</name>
    <dbReference type="NCBI Taxonomy" id="1144522"/>
    <lineage>
        <taxon>Eukaryota</taxon>
        <taxon>Metamonada</taxon>
        <taxon>Parabasalia</taxon>
        <taxon>Tritrichomonadida</taxon>
        <taxon>Tritrichomonadidae</taxon>
        <taxon>Tritrichomonas</taxon>
    </lineage>
</organism>